<organism evidence="5 6">
    <name type="scientific">Drosophila lebanonensis</name>
    <name type="common">Fruit fly</name>
    <name type="synonym">Scaptodrosophila lebanonensis</name>
    <dbReference type="NCBI Taxonomy" id="7225"/>
    <lineage>
        <taxon>Eukaryota</taxon>
        <taxon>Metazoa</taxon>
        <taxon>Ecdysozoa</taxon>
        <taxon>Arthropoda</taxon>
        <taxon>Hexapoda</taxon>
        <taxon>Insecta</taxon>
        <taxon>Pterygota</taxon>
        <taxon>Neoptera</taxon>
        <taxon>Endopterygota</taxon>
        <taxon>Diptera</taxon>
        <taxon>Brachycera</taxon>
        <taxon>Muscomorpha</taxon>
        <taxon>Ephydroidea</taxon>
        <taxon>Drosophilidae</taxon>
        <taxon>Scaptodrosophila</taxon>
    </lineage>
</organism>
<evidence type="ECO:0000259" key="4">
    <source>
        <dbReference type="Pfam" id="PF13193"/>
    </source>
</evidence>
<dbReference type="Pfam" id="PF13193">
    <property type="entry name" value="AMP-binding_C"/>
    <property type="match status" value="1"/>
</dbReference>
<name>A0A6J2TIZ3_DROLE</name>
<dbReference type="SUPFAM" id="SSF56801">
    <property type="entry name" value="Acetyl-CoA synthetase-like"/>
    <property type="match status" value="1"/>
</dbReference>
<dbReference type="InterPro" id="IPR025110">
    <property type="entry name" value="AMP-bd_C"/>
</dbReference>
<gene>
    <name evidence="6" type="primary">LOC115624515</name>
</gene>
<dbReference type="Gene3D" id="3.40.50.12780">
    <property type="entry name" value="N-terminal domain of ligase-like"/>
    <property type="match status" value="1"/>
</dbReference>
<dbReference type="PANTHER" id="PTHR24096:SF353">
    <property type="entry name" value="GH16244P-RELATED"/>
    <property type="match status" value="1"/>
</dbReference>
<accession>A0A6J2TIZ3</accession>
<reference evidence="6" key="1">
    <citation type="submission" date="2025-08" db="UniProtKB">
        <authorList>
            <consortium name="RefSeq"/>
        </authorList>
    </citation>
    <scope>IDENTIFICATION</scope>
    <source>
        <strain evidence="6">11010-0011.00</strain>
        <tissue evidence="6">Whole body</tissue>
    </source>
</reference>
<dbReference type="PANTHER" id="PTHR24096">
    <property type="entry name" value="LONG-CHAIN-FATTY-ACID--COA LIGASE"/>
    <property type="match status" value="1"/>
</dbReference>
<keyword evidence="5" id="KW-1185">Reference proteome</keyword>
<feature type="domain" description="AMP-binding enzyme C-terminal" evidence="4">
    <location>
        <begin position="440"/>
        <end position="518"/>
    </location>
</feature>
<dbReference type="Pfam" id="PF00501">
    <property type="entry name" value="AMP-binding"/>
    <property type="match status" value="1"/>
</dbReference>
<dbReference type="Gene3D" id="3.30.300.30">
    <property type="match status" value="1"/>
</dbReference>
<dbReference type="InterPro" id="IPR042099">
    <property type="entry name" value="ANL_N_sf"/>
</dbReference>
<sequence>MAGIPTFYDEKDNIWSGAKRSSIYNYDTSVGKVIFNTMKNWPKNVCQISDIDGVQVTNGQGITWAIRIAQFFKKRGLNHKDVIGIAAKNTTYVMPLGVACLMNATPFHSVNPVLDETTIRHVFQITKPMLIFCDGHEYEKIHAATLAWHPEIYTLSDSIEGIPNIEHLLDPTTTEMFYTPEPLKTGGDQTMAILCSSGTTGMPKAVCISNSILIQDSMLVNSESVIFISSSLDWITGLWAFIFSTVFGCTRIITNKPFSPEYFVQLVKKYKINYAVVPPRHLSALITCPDATSEALAPIRMLNYGGGLVSMATLQRAQEICKGAMFNSGYGMTEVGAITINIGLSNTASAGKPIPGVKIRIVDEDGSNLPPNKVGEIYVHTNQAWNGYYGNSIETRRMQDFEGWFHTGDLGYFDDQNFLYIVDRKKEILKFQGLHYWPTEIENVITELPQVQDVCVVGIYDERHGDAAGALVVKRVDGGPISASEIVEHVAKRLNGVQKQLNAGVRFTDKLPANVNGKTMRKAARELFVAQTADSK</sequence>
<evidence type="ECO:0000259" key="3">
    <source>
        <dbReference type="Pfam" id="PF00501"/>
    </source>
</evidence>
<dbReference type="PROSITE" id="PS00455">
    <property type="entry name" value="AMP_BINDING"/>
    <property type="match status" value="1"/>
</dbReference>
<dbReference type="GO" id="GO:0005777">
    <property type="term" value="C:peroxisome"/>
    <property type="evidence" value="ECO:0007669"/>
    <property type="project" value="UniProtKB-SubCell"/>
</dbReference>
<dbReference type="RefSeq" id="XP_030375093.1">
    <property type="nucleotide sequence ID" value="XM_030519233.1"/>
</dbReference>
<dbReference type="GO" id="GO:0046949">
    <property type="term" value="P:fatty-acyl-CoA biosynthetic process"/>
    <property type="evidence" value="ECO:0007669"/>
    <property type="project" value="TreeGrafter"/>
</dbReference>
<dbReference type="Proteomes" id="UP000504634">
    <property type="component" value="Unplaced"/>
</dbReference>
<comment type="subcellular location">
    <subcellularLocation>
        <location evidence="1">Peroxisome</location>
    </subcellularLocation>
</comment>
<dbReference type="GeneID" id="115624515"/>
<keyword evidence="6" id="KW-0436">Ligase</keyword>
<proteinExistence type="predicted"/>
<evidence type="ECO:0000256" key="1">
    <source>
        <dbReference type="ARBA" id="ARBA00004275"/>
    </source>
</evidence>
<dbReference type="GO" id="GO:0004467">
    <property type="term" value="F:long-chain fatty acid-CoA ligase activity"/>
    <property type="evidence" value="ECO:0007669"/>
    <property type="project" value="TreeGrafter"/>
</dbReference>
<dbReference type="CDD" id="cd05911">
    <property type="entry name" value="Firefly_Luc_like"/>
    <property type="match status" value="1"/>
</dbReference>
<dbReference type="InterPro" id="IPR000873">
    <property type="entry name" value="AMP-dep_synth/lig_dom"/>
</dbReference>
<evidence type="ECO:0000313" key="5">
    <source>
        <dbReference type="Proteomes" id="UP000504634"/>
    </source>
</evidence>
<feature type="domain" description="AMP-dependent synthetase/ligase" evidence="3">
    <location>
        <begin position="40"/>
        <end position="389"/>
    </location>
</feature>
<dbReference type="InterPro" id="IPR020845">
    <property type="entry name" value="AMP-binding_CS"/>
</dbReference>
<protein>
    <submittedName>
        <fullName evidence="6">4-coumarate--CoA ligase 1</fullName>
    </submittedName>
</protein>
<dbReference type="FunFam" id="3.40.50.12780:FF:000025">
    <property type="entry name" value="luciferin 4-monooxygenase"/>
    <property type="match status" value="1"/>
</dbReference>
<dbReference type="InterPro" id="IPR045851">
    <property type="entry name" value="AMP-bd_C_sf"/>
</dbReference>
<evidence type="ECO:0000256" key="2">
    <source>
        <dbReference type="ARBA" id="ARBA00023140"/>
    </source>
</evidence>
<dbReference type="AlphaFoldDB" id="A0A6J2TIZ3"/>
<evidence type="ECO:0000313" key="6">
    <source>
        <dbReference type="RefSeq" id="XP_030375093.1"/>
    </source>
</evidence>
<dbReference type="OrthoDB" id="10253869at2759"/>
<keyword evidence="2" id="KW-0576">Peroxisome</keyword>